<dbReference type="GO" id="GO:0003677">
    <property type="term" value="F:DNA binding"/>
    <property type="evidence" value="ECO:0007669"/>
    <property type="project" value="UniProtKB-KW"/>
</dbReference>
<dbReference type="PANTHER" id="PTHR46797:SF24">
    <property type="entry name" value="DNA-BINDING PHAGE PROTEIN"/>
    <property type="match status" value="1"/>
</dbReference>
<dbReference type="OrthoDB" id="9814553at2"/>
<dbReference type="InterPro" id="IPR050807">
    <property type="entry name" value="TransReg_Diox_bact_type"/>
</dbReference>
<dbReference type="Gene3D" id="1.10.260.40">
    <property type="entry name" value="lambda repressor-like DNA-binding domains"/>
    <property type="match status" value="1"/>
</dbReference>
<gene>
    <name evidence="3" type="ORF">OPHB3_3008</name>
</gene>
<feature type="domain" description="HTH cro/C1-type" evidence="2">
    <location>
        <begin position="12"/>
        <end position="66"/>
    </location>
</feature>
<dbReference type="GO" id="GO:0003700">
    <property type="term" value="F:DNA-binding transcription factor activity"/>
    <property type="evidence" value="ECO:0007669"/>
    <property type="project" value="TreeGrafter"/>
</dbReference>
<accession>A0A0U9HB48</accession>
<dbReference type="InterPro" id="IPR001387">
    <property type="entry name" value="Cro/C1-type_HTH"/>
</dbReference>
<dbReference type="Pfam" id="PF01381">
    <property type="entry name" value="HTH_3"/>
    <property type="match status" value="1"/>
</dbReference>
<dbReference type="GO" id="GO:0005829">
    <property type="term" value="C:cytosol"/>
    <property type="evidence" value="ECO:0007669"/>
    <property type="project" value="TreeGrafter"/>
</dbReference>
<dbReference type="SMART" id="SM00530">
    <property type="entry name" value="HTH_XRE"/>
    <property type="match status" value="1"/>
</dbReference>
<evidence type="ECO:0000313" key="4">
    <source>
        <dbReference type="Proteomes" id="UP000052946"/>
    </source>
</evidence>
<comment type="caution">
    <text evidence="3">The sequence shown here is derived from an EMBL/GenBank/DDBJ whole genome shotgun (WGS) entry which is preliminary data.</text>
</comment>
<evidence type="ECO:0000256" key="1">
    <source>
        <dbReference type="ARBA" id="ARBA00023125"/>
    </source>
</evidence>
<dbReference type="CDD" id="cd00093">
    <property type="entry name" value="HTH_XRE"/>
    <property type="match status" value="1"/>
</dbReference>
<sequence length="121" mass="13749">MSDFLKLVGERIRIIRKAQGLTQEVLAEKAELQHSYIGGIERGERNISLLTLEKIINSLNITSATLFDFSDIDTTNSTNINEILDIHVNLLRKRDIKDVKLIHKVAKEILAHVDDKTTRSL</sequence>
<name>A0A0U9HB48_9BACI</name>
<dbReference type="PANTHER" id="PTHR46797">
    <property type="entry name" value="HTH-TYPE TRANSCRIPTIONAL REGULATOR"/>
    <property type="match status" value="1"/>
</dbReference>
<dbReference type="RefSeq" id="WP_058950817.1">
    <property type="nucleotide sequence ID" value="NZ_BBXV01000037.1"/>
</dbReference>
<reference evidence="3 4" key="2">
    <citation type="journal article" date="2016" name="Genome Announc.">
        <title>Draft Genome Sequence of Oceanobacillus picturae Heshi-B3, Isolated from Fermented Rice Bran in a Traditional Japanese Seafood Dish.</title>
        <authorList>
            <person name="Akuzawa S."/>
            <person name="Nagaoka J."/>
            <person name="Kanekatsu M."/>
            <person name="Kanesaki Y."/>
            <person name="Suzuki T."/>
        </authorList>
    </citation>
    <scope>NUCLEOTIDE SEQUENCE [LARGE SCALE GENOMIC DNA]</scope>
    <source>
        <strain evidence="3 4">Heshi-B3</strain>
    </source>
</reference>
<evidence type="ECO:0000259" key="2">
    <source>
        <dbReference type="PROSITE" id="PS50943"/>
    </source>
</evidence>
<dbReference type="InterPro" id="IPR010982">
    <property type="entry name" value="Lambda_DNA-bd_dom_sf"/>
</dbReference>
<proteinExistence type="predicted"/>
<dbReference type="EMBL" id="BBXV01000037">
    <property type="protein sequence ID" value="GAQ19049.1"/>
    <property type="molecule type" value="Genomic_DNA"/>
</dbReference>
<reference evidence="4" key="1">
    <citation type="submission" date="2015-07" db="EMBL/GenBank/DDBJ databases">
        <title>Draft Genome Sequence of Oceanobacillus picturae Heshi-B3 that Was Isolated from Fermented Rice Bran with Aging Salted Mackerel, Which Was Named Heshiko as Traditional Fermented Seafood in Japan.</title>
        <authorList>
            <person name="Akuzawa S."/>
            <person name="Nakagawa J."/>
            <person name="Kanekatsu T."/>
            <person name="Kanesaki Y."/>
            <person name="Suzuki T."/>
        </authorList>
    </citation>
    <scope>NUCLEOTIDE SEQUENCE [LARGE SCALE GENOMIC DNA]</scope>
    <source>
        <strain evidence="4">Heshi-B3</strain>
    </source>
</reference>
<protein>
    <submittedName>
        <fullName evidence="3">Transcriptional regulator</fullName>
    </submittedName>
</protein>
<keyword evidence="1" id="KW-0238">DNA-binding</keyword>
<evidence type="ECO:0000313" key="3">
    <source>
        <dbReference type="EMBL" id="GAQ19049.1"/>
    </source>
</evidence>
<organism evidence="3 4">
    <name type="scientific">Oceanobacillus picturae</name>
    <dbReference type="NCBI Taxonomy" id="171693"/>
    <lineage>
        <taxon>Bacteria</taxon>
        <taxon>Bacillati</taxon>
        <taxon>Bacillota</taxon>
        <taxon>Bacilli</taxon>
        <taxon>Bacillales</taxon>
        <taxon>Bacillaceae</taxon>
        <taxon>Oceanobacillus</taxon>
    </lineage>
</organism>
<dbReference type="SUPFAM" id="SSF47413">
    <property type="entry name" value="lambda repressor-like DNA-binding domains"/>
    <property type="match status" value="1"/>
</dbReference>
<dbReference type="PROSITE" id="PS50943">
    <property type="entry name" value="HTH_CROC1"/>
    <property type="match status" value="1"/>
</dbReference>
<dbReference type="AlphaFoldDB" id="A0A0U9HB48"/>
<dbReference type="Proteomes" id="UP000052946">
    <property type="component" value="Unassembled WGS sequence"/>
</dbReference>